<name>A0A915L4A3_ROMCU</name>
<dbReference type="Proteomes" id="UP000887565">
    <property type="component" value="Unplaced"/>
</dbReference>
<dbReference type="AlphaFoldDB" id="A0A915L4A3"/>
<evidence type="ECO:0000313" key="3">
    <source>
        <dbReference type="WBParaSite" id="nRc.2.0.1.t44599-RA"/>
    </source>
</evidence>
<keyword evidence="1" id="KW-0732">Signal</keyword>
<accession>A0A915L4A3</accession>
<organism evidence="2 3">
    <name type="scientific">Romanomermis culicivorax</name>
    <name type="common">Nematode worm</name>
    <dbReference type="NCBI Taxonomy" id="13658"/>
    <lineage>
        <taxon>Eukaryota</taxon>
        <taxon>Metazoa</taxon>
        <taxon>Ecdysozoa</taxon>
        <taxon>Nematoda</taxon>
        <taxon>Enoplea</taxon>
        <taxon>Dorylaimia</taxon>
        <taxon>Mermithida</taxon>
        <taxon>Mermithoidea</taxon>
        <taxon>Mermithidae</taxon>
        <taxon>Romanomermis</taxon>
    </lineage>
</organism>
<protein>
    <submittedName>
        <fullName evidence="3">Apple domain-containing protein</fullName>
    </submittedName>
</protein>
<evidence type="ECO:0000313" key="2">
    <source>
        <dbReference type="Proteomes" id="UP000887565"/>
    </source>
</evidence>
<keyword evidence="2" id="KW-1185">Reference proteome</keyword>
<dbReference type="WBParaSite" id="nRc.2.0.1.t44599-RA">
    <property type="protein sequence ID" value="nRc.2.0.1.t44599-RA"/>
    <property type="gene ID" value="nRc.2.0.1.g44599"/>
</dbReference>
<feature type="chain" id="PRO_5037171653" evidence="1">
    <location>
        <begin position="23"/>
        <end position="124"/>
    </location>
</feature>
<proteinExistence type="predicted"/>
<feature type="signal peptide" evidence="1">
    <location>
        <begin position="1"/>
        <end position="22"/>
    </location>
</feature>
<sequence>MIPNYEILICIFIASLAGYSLSAKCPSAIFFSLVDGWDQRDVFQEKTARTMEDCVRKCYANNYCFSAMFAPGEGSRDEQHGQCRFAFFPGYNCSTRTTTTVHLDPLVLQWNSRGEDQSPKPENR</sequence>
<reference evidence="3" key="1">
    <citation type="submission" date="2022-11" db="UniProtKB">
        <authorList>
            <consortium name="WormBaseParasite"/>
        </authorList>
    </citation>
    <scope>IDENTIFICATION</scope>
</reference>
<evidence type="ECO:0000256" key="1">
    <source>
        <dbReference type="SAM" id="SignalP"/>
    </source>
</evidence>